<dbReference type="RefSeq" id="XP_007674108.1">
    <property type="nucleotide sequence ID" value="XM_007675918.1"/>
</dbReference>
<dbReference type="KEGG" id="bcom:BAUCODRAFT_120377"/>
<dbReference type="EMBL" id="KB445552">
    <property type="protein sequence ID" value="EMC99085.1"/>
    <property type="molecule type" value="Genomic_DNA"/>
</dbReference>
<gene>
    <name evidence="1" type="ORF">BAUCODRAFT_120377</name>
</gene>
<dbReference type="Proteomes" id="UP000011761">
    <property type="component" value="Unassembled WGS sequence"/>
</dbReference>
<dbReference type="AlphaFoldDB" id="M2NJ07"/>
<protein>
    <submittedName>
        <fullName evidence="1">Uncharacterized protein</fullName>
    </submittedName>
</protein>
<accession>M2NJ07</accession>
<proteinExistence type="predicted"/>
<reference evidence="1 2" key="1">
    <citation type="journal article" date="2012" name="PLoS Pathog.">
        <title>Diverse lifestyles and strategies of plant pathogenesis encoded in the genomes of eighteen Dothideomycetes fungi.</title>
        <authorList>
            <person name="Ohm R.A."/>
            <person name="Feau N."/>
            <person name="Henrissat B."/>
            <person name="Schoch C.L."/>
            <person name="Horwitz B.A."/>
            <person name="Barry K.W."/>
            <person name="Condon B.J."/>
            <person name="Copeland A.C."/>
            <person name="Dhillon B."/>
            <person name="Glaser F."/>
            <person name="Hesse C.N."/>
            <person name="Kosti I."/>
            <person name="LaButti K."/>
            <person name="Lindquist E.A."/>
            <person name="Lucas S."/>
            <person name="Salamov A.A."/>
            <person name="Bradshaw R.E."/>
            <person name="Ciuffetti L."/>
            <person name="Hamelin R.C."/>
            <person name="Kema G.H.J."/>
            <person name="Lawrence C."/>
            <person name="Scott J.A."/>
            <person name="Spatafora J.W."/>
            <person name="Turgeon B.G."/>
            <person name="de Wit P.J.G.M."/>
            <person name="Zhong S."/>
            <person name="Goodwin S.B."/>
            <person name="Grigoriev I.V."/>
        </authorList>
    </citation>
    <scope>NUCLEOTIDE SEQUENCE [LARGE SCALE GENOMIC DNA]</scope>
    <source>
        <strain evidence="1 2">UAMH 10762</strain>
    </source>
</reference>
<dbReference type="HOGENOM" id="CLU_2145395_0_0_1"/>
<evidence type="ECO:0000313" key="2">
    <source>
        <dbReference type="Proteomes" id="UP000011761"/>
    </source>
</evidence>
<sequence length="112" mass="11898">MAFPTVGLCISVTPCSVHVLQTRLLSVIIPHVEIVMAKPVLLTPGADPGTGAAVATKFAANTYRLASATRSLQHDLTDINRLELYADLSKSDTVSAISGKVKERLEVPNSRA</sequence>
<name>M2NJ07_BAUPA</name>
<keyword evidence="2" id="KW-1185">Reference proteome</keyword>
<organism evidence="1 2">
    <name type="scientific">Baudoinia panamericana (strain UAMH 10762)</name>
    <name type="common">Angels' share fungus</name>
    <name type="synonym">Baudoinia compniacensis (strain UAMH 10762)</name>
    <dbReference type="NCBI Taxonomy" id="717646"/>
    <lineage>
        <taxon>Eukaryota</taxon>
        <taxon>Fungi</taxon>
        <taxon>Dikarya</taxon>
        <taxon>Ascomycota</taxon>
        <taxon>Pezizomycotina</taxon>
        <taxon>Dothideomycetes</taxon>
        <taxon>Dothideomycetidae</taxon>
        <taxon>Mycosphaerellales</taxon>
        <taxon>Teratosphaeriaceae</taxon>
        <taxon>Baudoinia</taxon>
    </lineage>
</organism>
<dbReference type="OrthoDB" id="5336600at2759"/>
<evidence type="ECO:0000313" key="1">
    <source>
        <dbReference type="EMBL" id="EMC99085.1"/>
    </source>
</evidence>
<dbReference type="GeneID" id="19107508"/>